<reference evidence="2" key="1">
    <citation type="journal article" date="2024" name="Int. J. Syst. Evol. Microbiol.">
        <title>Methylomarinovum tepidoasis sp. nov., a moderately thermophilic methanotroph of the family Methylothermaceae isolated from a deep-sea hydrothermal field.</title>
        <authorList>
            <person name="Hirayama H."/>
            <person name="Takaki Y."/>
            <person name="Abe M."/>
            <person name="Miyazaki M."/>
            <person name="Uematsu K."/>
            <person name="Matsui Y."/>
            <person name="Takai K."/>
        </authorList>
    </citation>
    <scope>NUCLEOTIDE SEQUENCE [LARGE SCALE GENOMIC DNA]</scope>
    <source>
        <strain evidence="2">IT-9</strain>
    </source>
</reference>
<keyword evidence="2" id="KW-1185">Reference proteome</keyword>
<protein>
    <submittedName>
        <fullName evidence="1">Uncharacterized protein</fullName>
    </submittedName>
</protein>
<accession>A0AAU9CE25</accession>
<evidence type="ECO:0000313" key="2">
    <source>
        <dbReference type="Proteomes" id="UP001321825"/>
    </source>
</evidence>
<gene>
    <name evidence="1" type="ORF">MIT9_P2485</name>
</gene>
<dbReference type="Proteomes" id="UP001321825">
    <property type="component" value="Chromosome"/>
</dbReference>
<evidence type="ECO:0000313" key="1">
    <source>
        <dbReference type="EMBL" id="BCX82894.1"/>
    </source>
</evidence>
<dbReference type="KEGG" id="mcau:MIT9_P2485"/>
<name>A0AAU9CE25_9GAMM</name>
<organism evidence="1 2">
    <name type="scientific">Methylomarinovum caldicuralii</name>
    <dbReference type="NCBI Taxonomy" id="438856"/>
    <lineage>
        <taxon>Bacteria</taxon>
        <taxon>Pseudomonadati</taxon>
        <taxon>Pseudomonadota</taxon>
        <taxon>Gammaproteobacteria</taxon>
        <taxon>Methylococcales</taxon>
        <taxon>Methylothermaceae</taxon>
        <taxon>Methylomarinovum</taxon>
    </lineage>
</organism>
<dbReference type="AlphaFoldDB" id="A0AAU9CE25"/>
<dbReference type="RefSeq" id="WP_317705280.1">
    <property type="nucleotide sequence ID" value="NZ_AP024714.1"/>
</dbReference>
<dbReference type="EMBL" id="AP024714">
    <property type="protein sequence ID" value="BCX82894.1"/>
    <property type="molecule type" value="Genomic_DNA"/>
</dbReference>
<proteinExistence type="predicted"/>
<sequence length="260" mass="28796">MEAASNALNRLQQRLAGLPEIDGIRLQAELAESYRALGQLALLFSALERGIELGRLRHDNALLRLTALGFAAAGALDRALGIPGLIRDVQKADRLRLTLFERTLYDDRDPAEGYRLLERLDVFRLPGYRLRAALMLFQFATAHELAAKRADYLHVVTRTLGEFRDQPEDYAIAQAVVGRWLLRSGENTLARQAFNEAQMGAMSLAGETGDKTRQVVALQLAKAGLTAEAKTLAGLISAEALRQETTTTIQTLEKIWLTDR</sequence>